<evidence type="ECO:0000313" key="6">
    <source>
        <dbReference type="Proteomes" id="UP000274033"/>
    </source>
</evidence>
<dbReference type="EMBL" id="RRCT01000003">
    <property type="protein sequence ID" value="RQW75576.1"/>
    <property type="molecule type" value="Genomic_DNA"/>
</dbReference>
<evidence type="ECO:0000256" key="3">
    <source>
        <dbReference type="PROSITE-ProRule" id="PRU00335"/>
    </source>
</evidence>
<dbReference type="SUPFAM" id="SSF48498">
    <property type="entry name" value="Tetracyclin repressor-like, C-terminal domain"/>
    <property type="match status" value="1"/>
</dbReference>
<dbReference type="SUPFAM" id="SSF46689">
    <property type="entry name" value="Homeodomain-like"/>
    <property type="match status" value="1"/>
</dbReference>
<sequence length="214" mass="24991">MPKKEDHFFVQTSVKDESLIELRRQQIIKGAVKLFKEKGFHRATTRELAKAAGFSIGTLYEYIRTKEDVLYLVCDSIYKEVTNQLSSISTSAGTIDELKEAISQYFLLIDRMIDEFTIMYQETKSLPKEAMKYVLKKEIEMVALFEKIIKKCVETGELTLSDKEIYLAANHVVIQGQSWAFRKWVFQKHYSIHDYIHLQTKMVLSGMTHFQLEK</sequence>
<dbReference type="InterPro" id="IPR050624">
    <property type="entry name" value="HTH-type_Tx_Regulator"/>
</dbReference>
<dbReference type="Pfam" id="PF00440">
    <property type="entry name" value="TetR_N"/>
    <property type="match status" value="1"/>
</dbReference>
<dbReference type="AlphaFoldDB" id="A0A3N9UUJ8"/>
<keyword evidence="6" id="KW-1185">Reference proteome</keyword>
<proteinExistence type="predicted"/>
<keyword evidence="1" id="KW-0678">Repressor</keyword>
<dbReference type="Gene3D" id="1.10.357.10">
    <property type="entry name" value="Tetracycline Repressor, domain 2"/>
    <property type="match status" value="1"/>
</dbReference>
<name>A0A3N9UUJ8_9BACI</name>
<accession>A0A3N9UUJ8</accession>
<organism evidence="5 6">
    <name type="scientific">Lysinibacillus composti</name>
    <dbReference type="NCBI Taxonomy" id="720633"/>
    <lineage>
        <taxon>Bacteria</taxon>
        <taxon>Bacillati</taxon>
        <taxon>Bacillota</taxon>
        <taxon>Bacilli</taxon>
        <taxon>Bacillales</taxon>
        <taxon>Bacillaceae</taxon>
        <taxon>Lysinibacillus</taxon>
    </lineage>
</organism>
<gene>
    <name evidence="5" type="ORF">EBB45_05385</name>
</gene>
<dbReference type="PANTHER" id="PTHR43479:SF11">
    <property type="entry name" value="ACREF_ENVCD OPERON REPRESSOR-RELATED"/>
    <property type="match status" value="1"/>
</dbReference>
<comment type="caution">
    <text evidence="5">The sequence shown here is derived from an EMBL/GenBank/DDBJ whole genome shotgun (WGS) entry which is preliminary data.</text>
</comment>
<keyword evidence="2 3" id="KW-0238">DNA-binding</keyword>
<dbReference type="Proteomes" id="UP000274033">
    <property type="component" value="Unassembled WGS sequence"/>
</dbReference>
<dbReference type="InterPro" id="IPR036271">
    <property type="entry name" value="Tet_transcr_reg_TetR-rel_C_sf"/>
</dbReference>
<dbReference type="Pfam" id="PF17932">
    <property type="entry name" value="TetR_C_24"/>
    <property type="match status" value="1"/>
</dbReference>
<dbReference type="InterPro" id="IPR041490">
    <property type="entry name" value="KstR2_TetR_C"/>
</dbReference>
<evidence type="ECO:0000313" key="5">
    <source>
        <dbReference type="EMBL" id="RQW75576.1"/>
    </source>
</evidence>
<dbReference type="GO" id="GO:0003677">
    <property type="term" value="F:DNA binding"/>
    <property type="evidence" value="ECO:0007669"/>
    <property type="project" value="UniProtKB-UniRule"/>
</dbReference>
<dbReference type="PANTHER" id="PTHR43479">
    <property type="entry name" value="ACREF/ENVCD OPERON REPRESSOR-RELATED"/>
    <property type="match status" value="1"/>
</dbReference>
<evidence type="ECO:0000256" key="1">
    <source>
        <dbReference type="ARBA" id="ARBA00022491"/>
    </source>
</evidence>
<reference evidence="5 6" key="1">
    <citation type="journal article" date="2013" name="J. Microbiol.">
        <title>Lysinibacillus chungkukjangi sp. nov., isolated from Chungkukjang, Korean fermented soybean food.</title>
        <authorList>
            <person name="Kim S.J."/>
            <person name="Jang Y.H."/>
            <person name="Hamada M."/>
            <person name="Ahn J.H."/>
            <person name="Weon H.Y."/>
            <person name="Suzuki K."/>
            <person name="Whang K.S."/>
            <person name="Kwon S.W."/>
        </authorList>
    </citation>
    <scope>NUCLEOTIDE SEQUENCE [LARGE SCALE GENOMIC DNA]</scope>
    <source>
        <strain evidence="5 6">MCCC 1A12701</strain>
    </source>
</reference>
<protein>
    <submittedName>
        <fullName evidence="5">TetR/AcrR family transcriptional regulator</fullName>
    </submittedName>
</protein>
<dbReference type="InterPro" id="IPR001647">
    <property type="entry name" value="HTH_TetR"/>
</dbReference>
<dbReference type="RefSeq" id="WP_124763435.1">
    <property type="nucleotide sequence ID" value="NZ_JAFBDY010000009.1"/>
</dbReference>
<dbReference type="PROSITE" id="PS50977">
    <property type="entry name" value="HTH_TETR_2"/>
    <property type="match status" value="1"/>
</dbReference>
<dbReference type="PRINTS" id="PR00455">
    <property type="entry name" value="HTHTETR"/>
</dbReference>
<feature type="domain" description="HTH tetR-type" evidence="4">
    <location>
        <begin position="21"/>
        <end position="81"/>
    </location>
</feature>
<evidence type="ECO:0000256" key="2">
    <source>
        <dbReference type="ARBA" id="ARBA00023125"/>
    </source>
</evidence>
<feature type="DNA-binding region" description="H-T-H motif" evidence="3">
    <location>
        <begin position="44"/>
        <end position="63"/>
    </location>
</feature>
<dbReference type="Gene3D" id="1.10.10.60">
    <property type="entry name" value="Homeodomain-like"/>
    <property type="match status" value="1"/>
</dbReference>
<evidence type="ECO:0000259" key="4">
    <source>
        <dbReference type="PROSITE" id="PS50977"/>
    </source>
</evidence>
<dbReference type="InterPro" id="IPR009057">
    <property type="entry name" value="Homeodomain-like_sf"/>
</dbReference>
<dbReference type="OrthoDB" id="1669699at2"/>